<proteinExistence type="predicted"/>
<feature type="region of interest" description="Disordered" evidence="1">
    <location>
        <begin position="1"/>
        <end position="22"/>
    </location>
</feature>
<evidence type="ECO:0008006" key="4">
    <source>
        <dbReference type="Google" id="ProtNLM"/>
    </source>
</evidence>
<evidence type="ECO:0000313" key="2">
    <source>
        <dbReference type="EMBL" id="SFS59784.1"/>
    </source>
</evidence>
<gene>
    <name evidence="2" type="ORF">SAMN04488006_2216</name>
</gene>
<accession>A0A1I6R582</accession>
<evidence type="ECO:0000256" key="1">
    <source>
        <dbReference type="SAM" id="MobiDB-lite"/>
    </source>
</evidence>
<protein>
    <recommendedName>
        <fullName evidence="4">General stress protein CsbD</fullName>
    </recommendedName>
</protein>
<dbReference type="Proteomes" id="UP000199312">
    <property type="component" value="Unassembled WGS sequence"/>
</dbReference>
<sequence length="75" mass="8813">MKDLEKSNVGNNNGNDSEMEKKWDSIKDDYISKYSELRKEDLSYEKGGISGMFERIGRKRGRTLLQIQHEVSSWR</sequence>
<dbReference type="OrthoDB" id="1178576at2"/>
<dbReference type="EMBL" id="FOZP01000005">
    <property type="protein sequence ID" value="SFS59784.1"/>
    <property type="molecule type" value="Genomic_DNA"/>
</dbReference>
<evidence type="ECO:0000313" key="3">
    <source>
        <dbReference type="Proteomes" id="UP000199312"/>
    </source>
</evidence>
<keyword evidence="3" id="KW-1185">Reference proteome</keyword>
<dbReference type="AlphaFoldDB" id="A0A1I6R582"/>
<reference evidence="3" key="1">
    <citation type="submission" date="2016-10" db="EMBL/GenBank/DDBJ databases">
        <authorList>
            <person name="Varghese N."/>
            <person name="Submissions S."/>
        </authorList>
    </citation>
    <scope>NUCLEOTIDE SEQUENCE [LARGE SCALE GENOMIC DNA]</scope>
    <source>
        <strain evidence="3">DSM 24450</strain>
    </source>
</reference>
<organism evidence="2 3">
    <name type="scientific">Lutibacter maritimus</name>
    <dbReference type="NCBI Taxonomy" id="593133"/>
    <lineage>
        <taxon>Bacteria</taxon>
        <taxon>Pseudomonadati</taxon>
        <taxon>Bacteroidota</taxon>
        <taxon>Flavobacteriia</taxon>
        <taxon>Flavobacteriales</taxon>
        <taxon>Flavobacteriaceae</taxon>
        <taxon>Lutibacter</taxon>
    </lineage>
</organism>
<name>A0A1I6R582_9FLAO</name>
<dbReference type="RefSeq" id="WP_090226241.1">
    <property type="nucleotide sequence ID" value="NZ_FOZP01000005.1"/>
</dbReference>